<evidence type="ECO:0000313" key="4">
    <source>
        <dbReference type="Proteomes" id="UP000571017"/>
    </source>
</evidence>
<accession>A0A838CVM7</accession>
<proteinExistence type="predicted"/>
<dbReference type="Proteomes" id="UP000571017">
    <property type="component" value="Unassembled WGS sequence"/>
</dbReference>
<gene>
    <name evidence="3" type="ORF">H0266_13895</name>
</gene>
<dbReference type="RefSeq" id="WP_181473032.1">
    <property type="nucleotide sequence ID" value="NZ_JACEFG010000003.1"/>
</dbReference>
<keyword evidence="1" id="KW-1133">Transmembrane helix</keyword>
<evidence type="ECO:0000259" key="2">
    <source>
        <dbReference type="Pfam" id="PF14317"/>
    </source>
</evidence>
<keyword evidence="1" id="KW-0472">Membrane</keyword>
<protein>
    <submittedName>
        <fullName evidence="3">YcxB family protein</fullName>
    </submittedName>
</protein>
<feature type="transmembrane region" description="Helical" evidence="1">
    <location>
        <begin position="59"/>
        <end position="79"/>
    </location>
</feature>
<feature type="transmembrane region" description="Helical" evidence="1">
    <location>
        <begin position="33"/>
        <end position="53"/>
    </location>
</feature>
<keyword evidence="4" id="KW-1185">Reference proteome</keyword>
<evidence type="ECO:0000313" key="3">
    <source>
        <dbReference type="EMBL" id="MBA2175984.1"/>
    </source>
</evidence>
<dbReference type="InterPro" id="IPR025588">
    <property type="entry name" value="YcxB-like_C"/>
</dbReference>
<dbReference type="Pfam" id="PF14317">
    <property type="entry name" value="YcxB"/>
    <property type="match status" value="1"/>
</dbReference>
<name>A0A838CVM7_9BACI</name>
<feature type="domain" description="YcxB-like C-terminal" evidence="2">
    <location>
        <begin position="101"/>
        <end position="161"/>
    </location>
</feature>
<reference evidence="3 4" key="1">
    <citation type="journal article" date="2004" name="Extremophiles">
        <title>Halobacillus locisalis sp. nov., a halophilic bacterium isolated from a marine solar saltern of the Yellow Sea in Korea.</title>
        <authorList>
            <person name="Yoon J.H."/>
            <person name="Kang K.H."/>
            <person name="Oh T.K."/>
            <person name="Park Y.H."/>
        </authorList>
    </citation>
    <scope>NUCLEOTIDE SEQUENCE [LARGE SCALE GENOMIC DNA]</scope>
    <source>
        <strain evidence="3 4">KCTC 3788</strain>
    </source>
</reference>
<sequence>MKEDKGVSVEGVLSFEEFKTYNHYHTKKLRRGFFIATLILFTLMIFNVIDAIWFTQLFWALVFSLIPAGFIVGVMNLGVHRRSSKLYHSDPKLKKTMTYAFREDGIHLTTEKSYNYFEWSDLVSVYEYEEMFVLYVSKTKAIVLPKRFFETEKQQERFNQFVHERITISKA</sequence>
<dbReference type="AlphaFoldDB" id="A0A838CVM7"/>
<dbReference type="EMBL" id="JACEFG010000003">
    <property type="protein sequence ID" value="MBA2175984.1"/>
    <property type="molecule type" value="Genomic_DNA"/>
</dbReference>
<keyword evidence="1" id="KW-0812">Transmembrane</keyword>
<comment type="caution">
    <text evidence="3">The sequence shown here is derived from an EMBL/GenBank/DDBJ whole genome shotgun (WGS) entry which is preliminary data.</text>
</comment>
<evidence type="ECO:0000256" key="1">
    <source>
        <dbReference type="SAM" id="Phobius"/>
    </source>
</evidence>
<organism evidence="3 4">
    <name type="scientific">Halobacillus locisalis</name>
    <dbReference type="NCBI Taxonomy" id="220753"/>
    <lineage>
        <taxon>Bacteria</taxon>
        <taxon>Bacillati</taxon>
        <taxon>Bacillota</taxon>
        <taxon>Bacilli</taxon>
        <taxon>Bacillales</taxon>
        <taxon>Bacillaceae</taxon>
        <taxon>Halobacillus</taxon>
    </lineage>
</organism>